<evidence type="ECO:0000313" key="7">
    <source>
        <dbReference type="EMBL" id="MBB6328243.1"/>
    </source>
</evidence>
<dbReference type="EMBL" id="JACIJO010000003">
    <property type="protein sequence ID" value="MBB6328243.1"/>
    <property type="molecule type" value="Genomic_DNA"/>
</dbReference>
<dbReference type="RefSeq" id="WP_184497027.1">
    <property type="nucleotide sequence ID" value="NZ_JACIJO010000003.1"/>
</dbReference>
<comment type="subcellular location">
    <subcellularLocation>
        <location evidence="1">Cell outer membrane</location>
    </subcellularLocation>
</comment>
<evidence type="ECO:0000256" key="5">
    <source>
        <dbReference type="SAM" id="MobiDB-lite"/>
    </source>
</evidence>
<organism evidence="7 8">
    <name type="scientific">Algoriphagus iocasae</name>
    <dbReference type="NCBI Taxonomy" id="1836499"/>
    <lineage>
        <taxon>Bacteria</taxon>
        <taxon>Pseudomonadati</taxon>
        <taxon>Bacteroidota</taxon>
        <taxon>Cytophagia</taxon>
        <taxon>Cytophagales</taxon>
        <taxon>Cyclobacteriaceae</taxon>
        <taxon>Algoriphagus</taxon>
    </lineage>
</organism>
<keyword evidence="2 4" id="KW-0472">Membrane</keyword>
<evidence type="ECO:0000259" key="6">
    <source>
        <dbReference type="PROSITE" id="PS51123"/>
    </source>
</evidence>
<dbReference type="Gene3D" id="3.30.1330.60">
    <property type="entry name" value="OmpA-like domain"/>
    <property type="match status" value="1"/>
</dbReference>
<keyword evidence="8" id="KW-1185">Reference proteome</keyword>
<gene>
    <name evidence="7" type="ORF">FHS59_003886</name>
</gene>
<dbReference type="CDD" id="cd07185">
    <property type="entry name" value="OmpA_C-like"/>
    <property type="match status" value="1"/>
</dbReference>
<dbReference type="AlphaFoldDB" id="A0A841MMV9"/>
<keyword evidence="3" id="KW-0998">Cell outer membrane</keyword>
<protein>
    <submittedName>
        <fullName evidence="7">Outer membrane protein OmpA-like peptidoglycan-associated protein</fullName>
    </submittedName>
</protein>
<dbReference type="PANTHER" id="PTHR30329">
    <property type="entry name" value="STATOR ELEMENT OF FLAGELLAR MOTOR COMPLEX"/>
    <property type="match status" value="1"/>
</dbReference>
<feature type="compositionally biased region" description="Low complexity" evidence="5">
    <location>
        <begin position="79"/>
        <end position="94"/>
    </location>
</feature>
<dbReference type="PRINTS" id="PR01021">
    <property type="entry name" value="OMPADOMAIN"/>
</dbReference>
<dbReference type="Proteomes" id="UP000588604">
    <property type="component" value="Unassembled WGS sequence"/>
</dbReference>
<evidence type="ECO:0000256" key="2">
    <source>
        <dbReference type="ARBA" id="ARBA00023136"/>
    </source>
</evidence>
<name>A0A841MMV9_9BACT</name>
<evidence type="ECO:0000313" key="8">
    <source>
        <dbReference type="Proteomes" id="UP000588604"/>
    </source>
</evidence>
<evidence type="ECO:0000256" key="1">
    <source>
        <dbReference type="ARBA" id="ARBA00004442"/>
    </source>
</evidence>
<accession>A0A841MMV9</accession>
<dbReference type="InterPro" id="IPR006665">
    <property type="entry name" value="OmpA-like"/>
</dbReference>
<evidence type="ECO:0000256" key="4">
    <source>
        <dbReference type="PROSITE-ProRule" id="PRU00473"/>
    </source>
</evidence>
<sequence length="423" mass="46554">MRQLLLLPLLVLGEWALCQSLPEKTKEKTEQKVIQRTDQKIDQSIDKGLNKMEEAINGMFKKKSKKSKEEPGEEDGLDDSGSAKSPSSKSPAQASDFVPGVEVLFSDDFSQDALGDFPAQWNTNGSGQVVEVEGQRWLEVIHNSIVNPVMDQALPENATVQFDLLLLEDGSTPFVQFGLTNVRDILREDVNYGNKFFVNIHGFAGNDTKTLEYGLKADVLGNKSDFPLTQYVNEVLHVDIAINKTRVRIYFDGQKLIDLPRALSPDLLNNIFFNNNYVIPASETPLYLGNVRIASAETDARSLLIKQLMEEGTASTSEILFAVNSDIIETSSFPILDQIGQALLSNPGMNLKITGHTDSDGDDSSNLALSINRANSVKTYLITKKGIEAGRLTIDGKGETMPVAPNTSAEGKAKNRRVQFTKN</sequence>
<proteinExistence type="predicted"/>
<dbReference type="GO" id="GO:0009279">
    <property type="term" value="C:cell outer membrane"/>
    <property type="evidence" value="ECO:0007669"/>
    <property type="project" value="UniProtKB-SubCell"/>
</dbReference>
<feature type="region of interest" description="Disordered" evidence="5">
    <location>
        <begin position="58"/>
        <end position="94"/>
    </location>
</feature>
<dbReference type="PROSITE" id="PS51123">
    <property type="entry name" value="OMPA_2"/>
    <property type="match status" value="1"/>
</dbReference>
<reference evidence="7 8" key="1">
    <citation type="submission" date="2020-08" db="EMBL/GenBank/DDBJ databases">
        <title>Genomic Encyclopedia of Type Strains, Phase IV (KMG-IV): sequencing the most valuable type-strain genomes for metagenomic binning, comparative biology and taxonomic classification.</title>
        <authorList>
            <person name="Goeker M."/>
        </authorList>
    </citation>
    <scope>NUCLEOTIDE SEQUENCE [LARGE SCALE GENOMIC DNA]</scope>
    <source>
        <strain evidence="7 8">DSM 102044</strain>
    </source>
</reference>
<comment type="caution">
    <text evidence="7">The sequence shown here is derived from an EMBL/GenBank/DDBJ whole genome shotgun (WGS) entry which is preliminary data.</text>
</comment>
<feature type="domain" description="OmpA-like" evidence="6">
    <location>
        <begin position="308"/>
        <end position="423"/>
    </location>
</feature>
<dbReference type="InterPro" id="IPR006664">
    <property type="entry name" value="OMP_bac"/>
</dbReference>
<dbReference type="InterPro" id="IPR036737">
    <property type="entry name" value="OmpA-like_sf"/>
</dbReference>
<dbReference type="InterPro" id="IPR050330">
    <property type="entry name" value="Bact_OuterMem_StrucFunc"/>
</dbReference>
<dbReference type="Pfam" id="PF00691">
    <property type="entry name" value="OmpA"/>
    <property type="match status" value="1"/>
</dbReference>
<evidence type="ECO:0000256" key="3">
    <source>
        <dbReference type="ARBA" id="ARBA00023237"/>
    </source>
</evidence>
<dbReference type="PANTHER" id="PTHR30329:SF21">
    <property type="entry name" value="LIPOPROTEIN YIAD-RELATED"/>
    <property type="match status" value="1"/>
</dbReference>
<dbReference type="SUPFAM" id="SSF103088">
    <property type="entry name" value="OmpA-like"/>
    <property type="match status" value="1"/>
</dbReference>